<dbReference type="Gene3D" id="1.10.340.70">
    <property type="match status" value="1"/>
</dbReference>
<dbReference type="EMBL" id="NBSK02000004">
    <property type="protein sequence ID" value="KAJ0210250.1"/>
    <property type="molecule type" value="Genomic_DNA"/>
</dbReference>
<accession>A0A9R1XDE2</accession>
<protein>
    <recommendedName>
        <fullName evidence="3">Integrase zinc-binding domain-containing protein</fullName>
    </recommendedName>
</protein>
<sequence>MEYITEGMLPLDKKEARILRVKAPSFEVDNGILPLLRCVNGKEAEYLIREMHEGATRAHKGAHTITNKILSIWYYCPTMYQEAKVEPFPKAPGKVKFLELAIDYFTKGVNAEPLATITS</sequence>
<name>A0A9R1XDE2_LACSA</name>
<reference evidence="1 2" key="1">
    <citation type="journal article" date="2017" name="Nat. Commun.">
        <title>Genome assembly with in vitro proximity ligation data and whole-genome triplication in lettuce.</title>
        <authorList>
            <person name="Reyes-Chin-Wo S."/>
            <person name="Wang Z."/>
            <person name="Yang X."/>
            <person name="Kozik A."/>
            <person name="Arikit S."/>
            <person name="Song C."/>
            <person name="Xia L."/>
            <person name="Froenicke L."/>
            <person name="Lavelle D.O."/>
            <person name="Truco M.J."/>
            <person name="Xia R."/>
            <person name="Zhu S."/>
            <person name="Xu C."/>
            <person name="Xu H."/>
            <person name="Xu X."/>
            <person name="Cox K."/>
            <person name="Korf I."/>
            <person name="Meyers B.C."/>
            <person name="Michelmore R.W."/>
        </authorList>
    </citation>
    <scope>NUCLEOTIDE SEQUENCE [LARGE SCALE GENOMIC DNA]</scope>
    <source>
        <strain evidence="2">cv. Salinas</strain>
        <tissue evidence="1">Seedlings</tissue>
    </source>
</reference>
<evidence type="ECO:0000313" key="1">
    <source>
        <dbReference type="EMBL" id="KAJ0210250.1"/>
    </source>
</evidence>
<evidence type="ECO:0008006" key="3">
    <source>
        <dbReference type="Google" id="ProtNLM"/>
    </source>
</evidence>
<organism evidence="1 2">
    <name type="scientific">Lactuca sativa</name>
    <name type="common">Garden lettuce</name>
    <dbReference type="NCBI Taxonomy" id="4236"/>
    <lineage>
        <taxon>Eukaryota</taxon>
        <taxon>Viridiplantae</taxon>
        <taxon>Streptophyta</taxon>
        <taxon>Embryophyta</taxon>
        <taxon>Tracheophyta</taxon>
        <taxon>Spermatophyta</taxon>
        <taxon>Magnoliopsida</taxon>
        <taxon>eudicotyledons</taxon>
        <taxon>Gunneridae</taxon>
        <taxon>Pentapetalae</taxon>
        <taxon>asterids</taxon>
        <taxon>campanulids</taxon>
        <taxon>Asterales</taxon>
        <taxon>Asteraceae</taxon>
        <taxon>Cichorioideae</taxon>
        <taxon>Cichorieae</taxon>
        <taxon>Lactucinae</taxon>
        <taxon>Lactuca</taxon>
    </lineage>
</organism>
<gene>
    <name evidence="1" type="ORF">LSAT_V11C400204620</name>
</gene>
<comment type="caution">
    <text evidence="1">The sequence shown here is derived from an EMBL/GenBank/DDBJ whole genome shotgun (WGS) entry which is preliminary data.</text>
</comment>
<keyword evidence="2" id="KW-1185">Reference proteome</keyword>
<dbReference type="AlphaFoldDB" id="A0A9R1XDE2"/>
<evidence type="ECO:0000313" key="2">
    <source>
        <dbReference type="Proteomes" id="UP000235145"/>
    </source>
</evidence>
<dbReference type="Proteomes" id="UP000235145">
    <property type="component" value="Unassembled WGS sequence"/>
</dbReference>
<proteinExistence type="predicted"/>